<dbReference type="Proteomes" id="UP000214747">
    <property type="component" value="Unassembled WGS sequence"/>
</dbReference>
<name>A0A225SPB8_9BURK</name>
<dbReference type="Gene3D" id="3.40.830.10">
    <property type="entry name" value="LigB-like"/>
    <property type="match status" value="1"/>
</dbReference>
<keyword evidence="3" id="KW-1185">Reference proteome</keyword>
<feature type="domain" description="Extradiol ring-cleavage dioxygenase class III enzyme subunit B" evidence="1">
    <location>
        <begin position="8"/>
        <end position="263"/>
    </location>
</feature>
<accession>A0A225SPB8</accession>
<dbReference type="Pfam" id="PF02900">
    <property type="entry name" value="LigB"/>
    <property type="match status" value="1"/>
</dbReference>
<dbReference type="GO" id="GO:0016702">
    <property type="term" value="F:oxidoreductase activity, acting on single donors with incorporation of molecular oxygen, incorporation of two atoms of oxygen"/>
    <property type="evidence" value="ECO:0007669"/>
    <property type="project" value="UniProtKB-ARBA"/>
</dbReference>
<proteinExistence type="predicted"/>
<keyword evidence="2" id="KW-0223">Dioxygenase</keyword>
<evidence type="ECO:0000313" key="2">
    <source>
        <dbReference type="EMBL" id="OWY32956.1"/>
    </source>
</evidence>
<evidence type="ECO:0000259" key="1">
    <source>
        <dbReference type="Pfam" id="PF02900"/>
    </source>
</evidence>
<dbReference type="EMBL" id="NJGV01000021">
    <property type="protein sequence ID" value="OWY32956.1"/>
    <property type="molecule type" value="Genomic_DNA"/>
</dbReference>
<dbReference type="InterPro" id="IPR004183">
    <property type="entry name" value="Xdiol_dOase_suB"/>
</dbReference>
<dbReference type="CDD" id="cd07359">
    <property type="entry name" value="PCA_45_Doxase_B_like"/>
    <property type="match status" value="1"/>
</dbReference>
<sequence length="275" mass="29753">MAELVGIYAASHTPVMLNFPDAIPGEDREAIFAAFKDMGRRIAASQPDTVIVISDDHVHNFFFNNFPAFCIGAADSYQTPVEHWLKADKQVLPGNAALGAHLLGEALESGFDPSFSMELVLDHGSLTPLLLAGLVPHVPIVPLLVNCVQPPLPTMRRCVDWGRFLRKAIASFEPGKRIAILATGGISHDIATPRMGMVNEEFDRQFLANLSSGNTQVIVDHATGHVAQAGNGAEEIRNWLIAHGAAEGAAFETLYYKAVSKWYTGIGLAQWNVKG</sequence>
<dbReference type="AlphaFoldDB" id="A0A225SPB8"/>
<gene>
    <name evidence="2" type="ORF">CEJ45_18700</name>
</gene>
<organism evidence="2 3">
    <name type="scientific">Herbaspirillum aquaticum</name>
    <dbReference type="NCBI Taxonomy" id="568783"/>
    <lineage>
        <taxon>Bacteria</taxon>
        <taxon>Pseudomonadati</taxon>
        <taxon>Pseudomonadota</taxon>
        <taxon>Betaproteobacteria</taxon>
        <taxon>Burkholderiales</taxon>
        <taxon>Oxalobacteraceae</taxon>
        <taxon>Herbaspirillum</taxon>
    </lineage>
</organism>
<comment type="caution">
    <text evidence="2">The sequence shown here is derived from an EMBL/GenBank/DDBJ whole genome shotgun (WGS) entry which is preliminary data.</text>
</comment>
<dbReference type="RefSeq" id="WP_088756542.1">
    <property type="nucleotide sequence ID" value="NZ_NJGV01000021.1"/>
</dbReference>
<keyword evidence="2" id="KW-0560">Oxidoreductase</keyword>
<reference evidence="2 3" key="1">
    <citation type="journal article" date="2010" name="Int. J. Syst. Evol. Microbiol.">
        <title>Reclassification of Herbaspirillum putei as a later heterotypic synonym of Herbaspirillum huttiense, with the description of H. huttiense subsp. huttiense subsp. nov. and H. huttiense subsp. putei subsp. nov., comb. nov., and description of Herbaspirillum aquaticum sp. nov.</title>
        <authorList>
            <person name="Dobritsa A.P."/>
            <person name="Reddy M.C."/>
            <person name="Samadpour M."/>
        </authorList>
    </citation>
    <scope>NUCLEOTIDE SEQUENCE [LARGE SCALE GENOMIC DNA]</scope>
    <source>
        <strain evidence="2 3">IEH 4430</strain>
    </source>
</reference>
<evidence type="ECO:0000313" key="3">
    <source>
        <dbReference type="Proteomes" id="UP000214747"/>
    </source>
</evidence>
<protein>
    <submittedName>
        <fullName evidence="2">2,3-dihydroxyphenylpropionate 1,2-dioxygenase</fullName>
    </submittedName>
</protein>
<dbReference type="SUPFAM" id="SSF53213">
    <property type="entry name" value="LigB-like"/>
    <property type="match status" value="1"/>
</dbReference>
<dbReference type="GO" id="GO:0008198">
    <property type="term" value="F:ferrous iron binding"/>
    <property type="evidence" value="ECO:0007669"/>
    <property type="project" value="InterPro"/>
</dbReference>